<feature type="transmembrane region" description="Helical" evidence="1">
    <location>
        <begin position="86"/>
        <end position="106"/>
    </location>
</feature>
<dbReference type="Proteomes" id="UP000030185">
    <property type="component" value="Unassembled WGS sequence"/>
</dbReference>
<proteinExistence type="predicted"/>
<sequence>MLIVGSIIGALLFYFQHSPVLGWGGISEVPLSKVVIVMILGFFLIPVGKGLDIRGWNEMFPLNGATWTLFFEEIANISYALLLRHLPAFVLGIFATIAAGFTIHYALTNPAGDIIGGWALDDPQQLKIGFIRVAFPFLAGLLLARTIKLKYIKNAFLYTGLLLILILSIPRIGGNEQPWQNGLYECFCLVVVFPFIVWLGAGGKVEGKAKQVSQFLGDISYPIYITHYPVIYLFYSWVVNNGYSFNKAWPAGLLTAIVSLALAYGLMKLYDIQLRAWLRNRFLSAKNKVALSKSL</sequence>
<comment type="caution">
    <text evidence="3">The sequence shown here is derived from an EMBL/GenBank/DDBJ whole genome shotgun (WGS) entry which is preliminary data.</text>
</comment>
<name>A0A098LJ13_9BACT</name>
<feature type="transmembrane region" description="Helical" evidence="1">
    <location>
        <begin position="251"/>
        <end position="270"/>
    </location>
</feature>
<keyword evidence="1" id="KW-1133">Transmembrane helix</keyword>
<dbReference type="AlphaFoldDB" id="A0A098LJ13"/>
<feature type="transmembrane region" description="Helical" evidence="1">
    <location>
        <begin position="32"/>
        <end position="51"/>
    </location>
</feature>
<feature type="transmembrane region" description="Helical" evidence="1">
    <location>
        <begin position="182"/>
        <end position="201"/>
    </location>
</feature>
<reference evidence="3 4" key="1">
    <citation type="submission" date="2014-09" db="EMBL/GenBank/DDBJ databases">
        <title>Sporocytophaga myxococcoides PG-01 genome sequencing.</title>
        <authorList>
            <person name="Liu L."/>
            <person name="Gao P.J."/>
            <person name="Chen G.J."/>
            <person name="Wang L.S."/>
        </authorList>
    </citation>
    <scope>NUCLEOTIDE SEQUENCE [LARGE SCALE GENOMIC DNA]</scope>
    <source>
        <strain evidence="3 4">PG-01</strain>
    </source>
</reference>
<dbReference type="InterPro" id="IPR002656">
    <property type="entry name" value="Acyl_transf_3_dom"/>
</dbReference>
<accession>A0A098LJ13</accession>
<dbReference type="eggNOG" id="COG1835">
    <property type="taxonomic scope" value="Bacteria"/>
</dbReference>
<organism evidence="3 4">
    <name type="scientific">Sporocytophaga myxococcoides</name>
    <dbReference type="NCBI Taxonomy" id="153721"/>
    <lineage>
        <taxon>Bacteria</taxon>
        <taxon>Pseudomonadati</taxon>
        <taxon>Bacteroidota</taxon>
        <taxon>Cytophagia</taxon>
        <taxon>Cytophagales</taxon>
        <taxon>Cytophagaceae</taxon>
        <taxon>Sporocytophaga</taxon>
    </lineage>
</organism>
<protein>
    <recommendedName>
        <fullName evidence="2">Acyltransferase 3 domain-containing protein</fullName>
    </recommendedName>
</protein>
<evidence type="ECO:0000313" key="3">
    <source>
        <dbReference type="EMBL" id="GAL86153.1"/>
    </source>
</evidence>
<dbReference type="Pfam" id="PF01757">
    <property type="entry name" value="Acyl_transf_3"/>
    <property type="match status" value="1"/>
</dbReference>
<keyword evidence="1" id="KW-0472">Membrane</keyword>
<gene>
    <name evidence="3" type="ORF">MYP_3382</name>
</gene>
<feature type="domain" description="Acyltransferase 3" evidence="2">
    <location>
        <begin position="5"/>
        <end position="266"/>
    </location>
</feature>
<feature type="transmembrane region" description="Helical" evidence="1">
    <location>
        <begin position="126"/>
        <end position="144"/>
    </location>
</feature>
<keyword evidence="4" id="KW-1185">Reference proteome</keyword>
<evidence type="ECO:0000259" key="2">
    <source>
        <dbReference type="Pfam" id="PF01757"/>
    </source>
</evidence>
<feature type="transmembrane region" description="Helical" evidence="1">
    <location>
        <begin position="151"/>
        <end position="170"/>
    </location>
</feature>
<evidence type="ECO:0000313" key="4">
    <source>
        <dbReference type="Proteomes" id="UP000030185"/>
    </source>
</evidence>
<keyword evidence="1" id="KW-0812">Transmembrane</keyword>
<dbReference type="EMBL" id="BBLT01000006">
    <property type="protein sequence ID" value="GAL86153.1"/>
    <property type="molecule type" value="Genomic_DNA"/>
</dbReference>
<dbReference type="GO" id="GO:0016747">
    <property type="term" value="F:acyltransferase activity, transferring groups other than amino-acyl groups"/>
    <property type="evidence" value="ECO:0007669"/>
    <property type="project" value="InterPro"/>
</dbReference>
<evidence type="ECO:0000256" key="1">
    <source>
        <dbReference type="SAM" id="Phobius"/>
    </source>
</evidence>
<feature type="transmembrane region" description="Helical" evidence="1">
    <location>
        <begin position="221"/>
        <end position="239"/>
    </location>
</feature>